<dbReference type="GO" id="GO:0004519">
    <property type="term" value="F:endonuclease activity"/>
    <property type="evidence" value="ECO:0007669"/>
    <property type="project" value="UniProtKB-KW"/>
</dbReference>
<dbReference type="GO" id="GO:0004527">
    <property type="term" value="F:exonuclease activity"/>
    <property type="evidence" value="ECO:0007669"/>
    <property type="project" value="UniProtKB-KW"/>
</dbReference>
<dbReference type="InterPro" id="IPR011335">
    <property type="entry name" value="Restrct_endonuc-II-like"/>
</dbReference>
<keyword evidence="3" id="KW-0378">Hydrolase</keyword>
<dbReference type="AlphaFoldDB" id="A0A9D4DIH6"/>
<reference evidence="5" key="1">
    <citation type="journal article" date="2019" name="bioRxiv">
        <title>The Genome of the Zebra Mussel, Dreissena polymorpha: A Resource for Invasive Species Research.</title>
        <authorList>
            <person name="McCartney M.A."/>
            <person name="Auch B."/>
            <person name="Kono T."/>
            <person name="Mallez S."/>
            <person name="Zhang Y."/>
            <person name="Obille A."/>
            <person name="Becker A."/>
            <person name="Abrahante J.E."/>
            <person name="Garbe J."/>
            <person name="Badalamenti J.P."/>
            <person name="Herman A."/>
            <person name="Mangelson H."/>
            <person name="Liachko I."/>
            <person name="Sullivan S."/>
            <person name="Sone E.D."/>
            <person name="Koren S."/>
            <person name="Silverstein K.A.T."/>
            <person name="Beckman K.B."/>
            <person name="Gohl D.M."/>
        </authorList>
    </citation>
    <scope>NUCLEOTIDE SEQUENCE</scope>
    <source>
        <strain evidence="5">Duluth1</strain>
        <tissue evidence="5">Whole animal</tissue>
    </source>
</reference>
<comment type="caution">
    <text evidence="5">The sequence shown here is derived from an EMBL/GenBank/DDBJ whole genome shotgun (WGS) entry which is preliminary data.</text>
</comment>
<evidence type="ECO:0000256" key="2">
    <source>
        <dbReference type="ARBA" id="ARBA00022759"/>
    </source>
</evidence>
<evidence type="ECO:0000313" key="6">
    <source>
        <dbReference type="Proteomes" id="UP000828390"/>
    </source>
</evidence>
<keyword evidence="2" id="KW-0255">Endonuclease</keyword>
<evidence type="ECO:0000313" key="5">
    <source>
        <dbReference type="EMBL" id="KAH3748204.1"/>
    </source>
</evidence>
<organism evidence="5 6">
    <name type="scientific">Dreissena polymorpha</name>
    <name type="common">Zebra mussel</name>
    <name type="synonym">Mytilus polymorpha</name>
    <dbReference type="NCBI Taxonomy" id="45954"/>
    <lineage>
        <taxon>Eukaryota</taxon>
        <taxon>Metazoa</taxon>
        <taxon>Spiralia</taxon>
        <taxon>Lophotrochozoa</taxon>
        <taxon>Mollusca</taxon>
        <taxon>Bivalvia</taxon>
        <taxon>Autobranchia</taxon>
        <taxon>Heteroconchia</taxon>
        <taxon>Euheterodonta</taxon>
        <taxon>Imparidentia</taxon>
        <taxon>Neoheterodontei</taxon>
        <taxon>Myida</taxon>
        <taxon>Dreissenoidea</taxon>
        <taxon>Dreissenidae</taxon>
        <taxon>Dreissena</taxon>
    </lineage>
</organism>
<dbReference type="SUPFAM" id="SSF52980">
    <property type="entry name" value="Restriction endonuclease-like"/>
    <property type="match status" value="1"/>
</dbReference>
<dbReference type="InterPro" id="IPR034720">
    <property type="entry name" value="Viral_alk_exo"/>
</dbReference>
<dbReference type="Pfam" id="PF01771">
    <property type="entry name" value="Viral_alk_exo"/>
    <property type="match status" value="1"/>
</dbReference>
<dbReference type="PANTHER" id="PTHR47526">
    <property type="entry name" value="ATP-DEPENDENT DNA HELICASE"/>
    <property type="match status" value="1"/>
</dbReference>
<dbReference type="PANTHER" id="PTHR47526:SF3">
    <property type="entry name" value="PHD-TYPE DOMAIN-CONTAINING PROTEIN"/>
    <property type="match status" value="1"/>
</dbReference>
<keyword evidence="1" id="KW-0540">Nuclease</keyword>
<reference evidence="5" key="2">
    <citation type="submission" date="2020-11" db="EMBL/GenBank/DDBJ databases">
        <authorList>
            <person name="McCartney M.A."/>
            <person name="Auch B."/>
            <person name="Kono T."/>
            <person name="Mallez S."/>
            <person name="Becker A."/>
            <person name="Gohl D.M."/>
            <person name="Silverstein K.A.T."/>
            <person name="Koren S."/>
            <person name="Bechman K.B."/>
            <person name="Herman A."/>
            <person name="Abrahante J.E."/>
            <person name="Garbe J."/>
        </authorList>
    </citation>
    <scope>NUCLEOTIDE SEQUENCE</scope>
    <source>
        <strain evidence="5">Duluth1</strain>
        <tissue evidence="5">Whole animal</tissue>
    </source>
</reference>
<evidence type="ECO:0000256" key="3">
    <source>
        <dbReference type="ARBA" id="ARBA00022801"/>
    </source>
</evidence>
<dbReference type="Proteomes" id="UP000828390">
    <property type="component" value="Unassembled WGS sequence"/>
</dbReference>
<gene>
    <name evidence="5" type="ORF">DPMN_182642</name>
</gene>
<accession>A0A9D4DIH6</accession>
<dbReference type="GO" id="GO:0006281">
    <property type="term" value="P:DNA repair"/>
    <property type="evidence" value="ECO:0007669"/>
    <property type="project" value="UniProtKB-ARBA"/>
</dbReference>
<dbReference type="InterPro" id="IPR011604">
    <property type="entry name" value="PDDEXK-like_dom_sf"/>
</dbReference>
<name>A0A9D4DIH6_DREPO</name>
<keyword evidence="4" id="KW-0269">Exonuclease</keyword>
<evidence type="ECO:0000256" key="4">
    <source>
        <dbReference type="ARBA" id="ARBA00022839"/>
    </source>
</evidence>
<evidence type="ECO:0000256" key="1">
    <source>
        <dbReference type="ARBA" id="ARBA00022722"/>
    </source>
</evidence>
<dbReference type="EMBL" id="JAIWYP010000010">
    <property type="protein sequence ID" value="KAH3748204.1"/>
    <property type="molecule type" value="Genomic_DNA"/>
</dbReference>
<dbReference type="Gene3D" id="3.90.320.10">
    <property type="match status" value="1"/>
</dbReference>
<keyword evidence="6" id="KW-1185">Reference proteome</keyword>
<sequence length="222" mass="25355">MLYGLVDLAEKKKDGLDSSTSSECWWIKPSRKRILSPRRSQDLTFKNDTKPQPVKENIKVKSGQTVKPVNILNFSEILMSVNKHSAWLYTYKFSLPKSTQETIIEIPKLHNVDFMFKDSEDLSDQSCVSKFTSYFSTLSVSEAECETIKSETKGQSNNSSWHMARKGRLTTSNFGVVCKRKPGMPPENLVKVLMNYTDQFDGPSVCWGRSHEHAALRIYEDN</sequence>
<proteinExistence type="predicted"/>
<protein>
    <submittedName>
        <fullName evidence="5">Uncharacterized protein</fullName>
    </submittedName>
</protein>